<accession>A0A6J3LQE5</accession>
<feature type="transmembrane region" description="Helical" evidence="7">
    <location>
        <begin position="228"/>
        <end position="246"/>
    </location>
</feature>
<keyword evidence="4 7" id="KW-0472">Membrane</keyword>
<dbReference type="Proteomes" id="UP000504637">
    <property type="component" value="Unplaced"/>
</dbReference>
<feature type="compositionally biased region" description="Low complexity" evidence="6">
    <location>
        <begin position="411"/>
        <end position="420"/>
    </location>
</feature>
<evidence type="ECO:0000256" key="7">
    <source>
        <dbReference type="SAM" id="Phobius"/>
    </source>
</evidence>
<name>A0A6J3LQE5_9PEZI</name>
<feature type="compositionally biased region" description="Polar residues" evidence="6">
    <location>
        <begin position="443"/>
        <end position="452"/>
    </location>
</feature>
<comment type="subcellular location">
    <subcellularLocation>
        <location evidence="1">Membrane</location>
        <topology evidence="1">Multi-pass membrane protein</topology>
    </subcellularLocation>
</comment>
<feature type="transmembrane region" description="Helical" evidence="7">
    <location>
        <begin position="197"/>
        <end position="216"/>
    </location>
</feature>
<evidence type="ECO:0000256" key="1">
    <source>
        <dbReference type="ARBA" id="ARBA00004141"/>
    </source>
</evidence>
<reference evidence="10" key="1">
    <citation type="submission" date="2020-01" db="EMBL/GenBank/DDBJ databases">
        <authorList>
            <consortium name="DOE Joint Genome Institute"/>
            <person name="Haridas S."/>
            <person name="Albert R."/>
            <person name="Binder M."/>
            <person name="Bloem J."/>
            <person name="Labutti K."/>
            <person name="Salamov A."/>
            <person name="Andreopoulos B."/>
            <person name="Baker S.E."/>
            <person name="Barry K."/>
            <person name="Bills G."/>
            <person name="Bluhm B.H."/>
            <person name="Cannon C."/>
            <person name="Castanera R."/>
            <person name="Culley D.E."/>
            <person name="Daum C."/>
            <person name="Ezra D."/>
            <person name="Gonzalez J.B."/>
            <person name="Henrissat B."/>
            <person name="Kuo A."/>
            <person name="Liang C."/>
            <person name="Lipzen A."/>
            <person name="Lutzoni F."/>
            <person name="Magnuson J."/>
            <person name="Mondo S."/>
            <person name="Nolan M."/>
            <person name="Ohm R."/>
            <person name="Pangilinan J."/>
            <person name="Park H.-J."/>
            <person name="Ramirez L."/>
            <person name="Alfaro M."/>
            <person name="Sun H."/>
            <person name="Tritt A."/>
            <person name="Yoshinaga Y."/>
            <person name="Zwiers L.-H."/>
            <person name="Turgeon B.G."/>
            <person name="Goodwin S.B."/>
            <person name="Spatafora J.W."/>
            <person name="Crous P.W."/>
            <person name="Grigoriev I.V."/>
        </authorList>
    </citation>
    <scope>NUCLEOTIDE SEQUENCE</scope>
    <source>
        <strain evidence="10">CBS 342.82</strain>
    </source>
</reference>
<dbReference type="GeneID" id="54356854"/>
<keyword evidence="9" id="KW-1185">Reference proteome</keyword>
<dbReference type="PANTHER" id="PTHR33048:SF158">
    <property type="entry name" value="MEMBRANE PROTEIN PTH11-LIKE, PUTATIVE-RELATED"/>
    <property type="match status" value="1"/>
</dbReference>
<evidence type="ECO:0000256" key="3">
    <source>
        <dbReference type="ARBA" id="ARBA00022989"/>
    </source>
</evidence>
<feature type="region of interest" description="Disordered" evidence="6">
    <location>
        <begin position="357"/>
        <end position="452"/>
    </location>
</feature>
<keyword evidence="3 7" id="KW-1133">Transmembrane helix</keyword>
<gene>
    <name evidence="10" type="ORF">K489DRAFT_132697</name>
</gene>
<evidence type="ECO:0000313" key="9">
    <source>
        <dbReference type="Proteomes" id="UP000504637"/>
    </source>
</evidence>
<dbReference type="PANTHER" id="PTHR33048">
    <property type="entry name" value="PTH11-LIKE INTEGRAL MEMBRANE PROTEIN (AFU_ORTHOLOGUE AFUA_5G11245)"/>
    <property type="match status" value="1"/>
</dbReference>
<feature type="domain" description="Rhodopsin" evidence="8">
    <location>
        <begin position="53"/>
        <end position="286"/>
    </location>
</feature>
<dbReference type="InterPro" id="IPR049326">
    <property type="entry name" value="Rhodopsin_dom_fungi"/>
</dbReference>
<dbReference type="GO" id="GO:0016020">
    <property type="term" value="C:membrane"/>
    <property type="evidence" value="ECO:0007669"/>
    <property type="project" value="UniProtKB-SubCell"/>
</dbReference>
<dbReference type="Pfam" id="PF20684">
    <property type="entry name" value="Fung_rhodopsin"/>
    <property type="match status" value="1"/>
</dbReference>
<dbReference type="OrthoDB" id="444631at2759"/>
<organism evidence="10">
    <name type="scientific">Dissoconium aciculare CBS 342.82</name>
    <dbReference type="NCBI Taxonomy" id="1314786"/>
    <lineage>
        <taxon>Eukaryota</taxon>
        <taxon>Fungi</taxon>
        <taxon>Dikarya</taxon>
        <taxon>Ascomycota</taxon>
        <taxon>Pezizomycotina</taxon>
        <taxon>Dothideomycetes</taxon>
        <taxon>Dothideomycetidae</taxon>
        <taxon>Mycosphaerellales</taxon>
        <taxon>Dissoconiaceae</taxon>
        <taxon>Dissoconium</taxon>
    </lineage>
</organism>
<protein>
    <recommendedName>
        <fullName evidence="8">Rhodopsin domain-containing protein</fullName>
    </recommendedName>
</protein>
<proteinExistence type="inferred from homology"/>
<evidence type="ECO:0000313" key="10">
    <source>
        <dbReference type="RefSeq" id="XP_033455152.1"/>
    </source>
</evidence>
<dbReference type="AlphaFoldDB" id="A0A6J3LQE5"/>
<feature type="transmembrane region" description="Helical" evidence="7">
    <location>
        <begin position="147"/>
        <end position="169"/>
    </location>
</feature>
<reference evidence="10" key="3">
    <citation type="submission" date="2025-08" db="UniProtKB">
        <authorList>
            <consortium name="RefSeq"/>
        </authorList>
    </citation>
    <scope>IDENTIFICATION</scope>
    <source>
        <strain evidence="10">CBS 342.82</strain>
    </source>
</reference>
<feature type="transmembrane region" description="Helical" evidence="7">
    <location>
        <begin position="36"/>
        <end position="57"/>
    </location>
</feature>
<feature type="compositionally biased region" description="Basic and acidic residues" evidence="6">
    <location>
        <begin position="369"/>
        <end position="378"/>
    </location>
</feature>
<feature type="transmembrane region" description="Helical" evidence="7">
    <location>
        <begin position="69"/>
        <end position="90"/>
    </location>
</feature>
<evidence type="ECO:0000256" key="4">
    <source>
        <dbReference type="ARBA" id="ARBA00023136"/>
    </source>
</evidence>
<evidence type="ECO:0000256" key="6">
    <source>
        <dbReference type="SAM" id="MobiDB-lite"/>
    </source>
</evidence>
<dbReference type="RefSeq" id="XP_033455152.1">
    <property type="nucleotide sequence ID" value="XM_033599055.1"/>
</dbReference>
<feature type="transmembrane region" description="Helical" evidence="7">
    <location>
        <begin position="266"/>
        <end position="289"/>
    </location>
</feature>
<evidence type="ECO:0000259" key="8">
    <source>
        <dbReference type="Pfam" id="PF20684"/>
    </source>
</evidence>
<keyword evidence="2 7" id="KW-0812">Transmembrane</keyword>
<feature type="compositionally biased region" description="Low complexity" evidence="6">
    <location>
        <begin position="308"/>
        <end position="332"/>
    </location>
</feature>
<sequence length="452" mass="49561">MSSAFPPGLDLATTPLGPPPPGVAPDFDAQDSAPSIRILCIVLLVLITLFTSARVYTRAAVLKSFGWDDAFLVLAWASVVVHMTFILLVLRDGFGRHIWNIPLSVAPELFKNFFVLEVFSCVVYLNLKLAFLVTYRRIFAPAAVYKWAINAGIVVVTLFYVGSFFWLIFKCQPIAKSWNPFLDGTCADEFVPGGETGIFNVISDVYILLLPIPMIWKLQTDVKRKVQLLTVFSVGLFATITSIIRLAQTITQAKNPDSTYALGQVIIWAVLEYSVGLMVVSTFVFTALWNQVLREPLVRCWSTLTSPLLSSSRGDGNSSSGGSWSMRSGRAGKTAHGYGSYATATRVGGRDDARFEGASDLESASRSSAKREADRSWADEEDGTAPTPPSPRGDARVVQRDWAAPADQRITATTTTTVSVRTREPAEDDDDERHLFDGIPRGNSRTSTLVNQ</sequence>
<feature type="transmembrane region" description="Helical" evidence="7">
    <location>
        <begin position="110"/>
        <end position="135"/>
    </location>
</feature>
<comment type="similarity">
    <text evidence="5">Belongs to the SAT4 family.</text>
</comment>
<feature type="region of interest" description="Disordered" evidence="6">
    <location>
        <begin position="308"/>
        <end position="338"/>
    </location>
</feature>
<dbReference type="InterPro" id="IPR052337">
    <property type="entry name" value="SAT4-like"/>
</dbReference>
<evidence type="ECO:0000256" key="5">
    <source>
        <dbReference type="ARBA" id="ARBA00038359"/>
    </source>
</evidence>
<evidence type="ECO:0000256" key="2">
    <source>
        <dbReference type="ARBA" id="ARBA00022692"/>
    </source>
</evidence>
<reference evidence="10" key="2">
    <citation type="submission" date="2020-04" db="EMBL/GenBank/DDBJ databases">
        <authorList>
            <consortium name="NCBI Genome Project"/>
        </authorList>
    </citation>
    <scope>NUCLEOTIDE SEQUENCE</scope>
    <source>
        <strain evidence="10">CBS 342.82</strain>
    </source>
</reference>